<evidence type="ECO:0000313" key="8">
    <source>
        <dbReference type="Proteomes" id="UP001358417"/>
    </source>
</evidence>
<feature type="region of interest" description="Disordered" evidence="5">
    <location>
        <begin position="1"/>
        <end position="197"/>
    </location>
</feature>
<dbReference type="InterPro" id="IPR045243">
    <property type="entry name" value="Rna14-like"/>
</dbReference>
<keyword evidence="3 4" id="KW-0539">Nucleus</keyword>
<feature type="compositionally biased region" description="Pro residues" evidence="5">
    <location>
        <begin position="907"/>
        <end position="920"/>
    </location>
</feature>
<evidence type="ECO:0000256" key="5">
    <source>
        <dbReference type="SAM" id="MobiDB-lite"/>
    </source>
</evidence>
<dbReference type="GeneID" id="89969274"/>
<dbReference type="EMBL" id="JAVRRD010000001">
    <property type="protein sequence ID" value="KAK5065215.1"/>
    <property type="molecule type" value="Genomic_DNA"/>
</dbReference>
<feature type="compositionally biased region" description="Acidic residues" evidence="5">
    <location>
        <begin position="85"/>
        <end position="110"/>
    </location>
</feature>
<reference evidence="7 8" key="1">
    <citation type="submission" date="2023-08" db="EMBL/GenBank/DDBJ databases">
        <title>Black Yeasts Isolated from many extreme environments.</title>
        <authorList>
            <person name="Coleine C."/>
            <person name="Stajich J.E."/>
            <person name="Selbmann L."/>
        </authorList>
    </citation>
    <scope>NUCLEOTIDE SEQUENCE [LARGE SCALE GENOMIC DNA]</scope>
    <source>
        <strain evidence="7 8">CCFEE 5792</strain>
    </source>
</reference>
<dbReference type="SMART" id="SM00386">
    <property type="entry name" value="HAT"/>
    <property type="match status" value="4"/>
</dbReference>
<dbReference type="InterPro" id="IPR003107">
    <property type="entry name" value="HAT"/>
</dbReference>
<feature type="compositionally biased region" description="Low complexity" evidence="5">
    <location>
        <begin position="56"/>
        <end position="71"/>
    </location>
</feature>
<proteinExistence type="predicted"/>
<dbReference type="GO" id="GO:0003729">
    <property type="term" value="F:mRNA binding"/>
    <property type="evidence" value="ECO:0007669"/>
    <property type="project" value="TreeGrafter"/>
</dbReference>
<dbReference type="GO" id="GO:0005737">
    <property type="term" value="C:cytoplasm"/>
    <property type="evidence" value="ECO:0007669"/>
    <property type="project" value="UniProtKB-SubCell"/>
</dbReference>
<feature type="region of interest" description="Disordered" evidence="5">
    <location>
        <begin position="860"/>
        <end position="920"/>
    </location>
</feature>
<keyword evidence="2" id="KW-0677">Repeat</keyword>
<feature type="compositionally biased region" description="Low complexity" evidence="5">
    <location>
        <begin position="897"/>
        <end position="906"/>
    </location>
</feature>
<sequence length="1020" mass="113415">MASPTQGLQSPSGMVAQIPKDTNGLESSSDDLNSINNLPDTIQSPTQSHFHPPPTKTSSQFSSQTTTPNPTISTQNQPRIVGGFEVDDEEDDEVVEEENGSPDEKDELDVYDPSIGLDFGLSTPAPAIPLDRTSQSPEQENGNTPVPVQASGSPTDNSSSALPIGNDVVAPRAATTTPAQSTTLDVSAQPSPPRLNVNGSVNSAVLKSRLAHDIVGILEDRIKEDPRGDTSAYLELIEELKNRNKQDDVRRIYDQYLSVFPLAAEQWCAYVRYEEQHDRKHAMETLFSRSLLEVLDVQLWSLYISYIRRRNSMQSGDVARSYKIINESFSFALKTIGMDKDSGNLWQDYISFLKTGPGTVGGSGWQDAAKVDTLREAYQKAIAVPTAATTALWKEYDSFETGLSKINGRKYLQEKSPSYMTARTGYTQLQNLTKDIQRTTRPRLPPSLGYEGHQAYLNQVFLWNQWIQWEKDDNLVLKDEDIKLYRSRILFTYKQALMALQFWPEMWYDAADFCFANELEAEGTKFLNQGIAANPESPLLAFKLADRIEGSTQNDEGSDPGSKDRMKKIREPYDGVLDALYEQVKKVSIREKEDIQRAELSSTTNGEGNGTEEDEFNAANVASKQAALDGQINIIKKGAQAQSDLLSRMISHVWIALMRATRRVQGKGLPTERGPSGFRAVFGEARKRGKLTSDFYVESARIEWNCYRDPTGTKILDRGMKLFPEDDYLPLQYIKHLFEINDVTNARAVFETTVKRLLTNEEGGNTNTAKPLFAYLHDYESKYGELAQVQSLEARMKKHFPEDPTLQLFTSRYSTPTFDATRAHPVISPQQIQVPDSVLPSVEVQEAFNSPIQKVIDSIATNSPKRPFPDDFEDVGPRKLARGESPLKGAAGRRMNQQAQQQQRQTNPPPPPPSMASFAVPPPLPPQIAYILSILPKAALYVDVKFDPTTVVEMIRDVHLPPPSGIAGQHFPSAQQPPQAAGWQSYPQHQQPPVPPGGFAVPPGTQPQYGGGKSWSRPTA</sequence>
<feature type="region of interest" description="Disordered" evidence="5">
    <location>
        <begin position="963"/>
        <end position="1020"/>
    </location>
</feature>
<accession>A0AAV9NSV8</accession>
<organism evidence="7 8">
    <name type="scientific">Exophiala bonariae</name>
    <dbReference type="NCBI Taxonomy" id="1690606"/>
    <lineage>
        <taxon>Eukaryota</taxon>
        <taxon>Fungi</taxon>
        <taxon>Dikarya</taxon>
        <taxon>Ascomycota</taxon>
        <taxon>Pezizomycotina</taxon>
        <taxon>Eurotiomycetes</taxon>
        <taxon>Chaetothyriomycetidae</taxon>
        <taxon>Chaetothyriales</taxon>
        <taxon>Herpotrichiellaceae</taxon>
        <taxon>Exophiala</taxon>
    </lineage>
</organism>
<comment type="caution">
    <text evidence="7">The sequence shown here is derived from an EMBL/GenBank/DDBJ whole genome shotgun (WGS) entry which is preliminary data.</text>
</comment>
<feature type="compositionally biased region" description="Polar residues" evidence="5">
    <location>
        <begin position="132"/>
        <end position="161"/>
    </location>
</feature>
<dbReference type="InterPro" id="IPR011990">
    <property type="entry name" value="TPR-like_helical_dom_sf"/>
</dbReference>
<keyword evidence="8" id="KW-1185">Reference proteome</keyword>
<dbReference type="Proteomes" id="UP001358417">
    <property type="component" value="Unassembled WGS sequence"/>
</dbReference>
<evidence type="ECO:0000256" key="2">
    <source>
        <dbReference type="ARBA" id="ARBA00022737"/>
    </source>
</evidence>
<dbReference type="InterPro" id="IPR008847">
    <property type="entry name" value="Suf"/>
</dbReference>
<feature type="compositionally biased region" description="Low complexity" evidence="5">
    <location>
        <begin position="170"/>
        <end position="183"/>
    </location>
</feature>
<feature type="compositionally biased region" description="Polar residues" evidence="5">
    <location>
        <begin position="1"/>
        <end position="12"/>
    </location>
</feature>
<evidence type="ECO:0000256" key="1">
    <source>
        <dbReference type="ARBA" id="ARBA00002863"/>
    </source>
</evidence>
<keyword evidence="4" id="KW-0963">Cytoplasm</keyword>
<gene>
    <name evidence="7" type="ORF">LTR84_001052</name>
</gene>
<dbReference type="RefSeq" id="XP_064712539.1">
    <property type="nucleotide sequence ID" value="XM_064844679.1"/>
</dbReference>
<keyword evidence="4" id="KW-0507">mRNA processing</keyword>
<dbReference type="PANTHER" id="PTHR19980:SF0">
    <property type="entry name" value="CLEAVAGE STIMULATION FACTOR SUBUNIT 3"/>
    <property type="match status" value="1"/>
</dbReference>
<dbReference type="GO" id="GO:0180010">
    <property type="term" value="P:co-transcriptional mRNA 3'-end processing, cleavage and polyadenylation pathway"/>
    <property type="evidence" value="ECO:0007669"/>
    <property type="project" value="UniProtKB-UniRule"/>
</dbReference>
<feature type="domain" description="Suppressor of forked" evidence="6">
    <location>
        <begin position="215"/>
        <end position="821"/>
    </location>
</feature>
<dbReference type="AlphaFoldDB" id="A0AAV9NSV8"/>
<evidence type="ECO:0000313" key="7">
    <source>
        <dbReference type="EMBL" id="KAK5065215.1"/>
    </source>
</evidence>
<evidence type="ECO:0000256" key="3">
    <source>
        <dbReference type="ARBA" id="ARBA00023242"/>
    </source>
</evidence>
<evidence type="ECO:0000259" key="6">
    <source>
        <dbReference type="Pfam" id="PF05843"/>
    </source>
</evidence>
<comment type="subcellular location">
    <subcellularLocation>
        <location evidence="4">Nucleus</location>
    </subcellularLocation>
    <subcellularLocation>
        <location evidence="4">Cytoplasm</location>
    </subcellularLocation>
    <text evidence="4">Nucleus and/or cytoplasm.</text>
</comment>
<dbReference type="Gene3D" id="1.25.40.1040">
    <property type="match status" value="1"/>
</dbReference>
<feature type="compositionally biased region" description="Low complexity" evidence="5">
    <location>
        <begin position="25"/>
        <end position="40"/>
    </location>
</feature>
<evidence type="ECO:0000256" key="4">
    <source>
        <dbReference type="RuleBase" id="RU369035"/>
    </source>
</evidence>
<comment type="function">
    <text evidence="1 4">Component of the cleavage factor IA (CFIA) complex, which is involved in the endonucleolytic cleavage during polyadenylation-dependent pre-mRNA 3'-end formation.</text>
</comment>
<protein>
    <recommendedName>
        <fullName evidence="4">mRNA 3'-end-processing protein RNA14</fullName>
    </recommendedName>
</protein>
<dbReference type="SUPFAM" id="SSF48452">
    <property type="entry name" value="TPR-like"/>
    <property type="match status" value="2"/>
</dbReference>
<dbReference type="GO" id="GO:0005634">
    <property type="term" value="C:nucleus"/>
    <property type="evidence" value="ECO:0007669"/>
    <property type="project" value="UniProtKB-SubCell"/>
</dbReference>
<dbReference type="Pfam" id="PF05843">
    <property type="entry name" value="Suf"/>
    <property type="match status" value="1"/>
</dbReference>
<dbReference type="PANTHER" id="PTHR19980">
    <property type="entry name" value="RNA CLEAVAGE STIMULATION FACTOR"/>
    <property type="match status" value="1"/>
</dbReference>
<name>A0AAV9NSV8_9EURO</name>